<accession>A0ACB8QSN7</accession>
<proteinExistence type="predicted"/>
<evidence type="ECO:0000313" key="1">
    <source>
        <dbReference type="EMBL" id="KAI0034698.1"/>
    </source>
</evidence>
<organism evidence="1 2">
    <name type="scientific">Vararia minispora EC-137</name>
    <dbReference type="NCBI Taxonomy" id="1314806"/>
    <lineage>
        <taxon>Eukaryota</taxon>
        <taxon>Fungi</taxon>
        <taxon>Dikarya</taxon>
        <taxon>Basidiomycota</taxon>
        <taxon>Agaricomycotina</taxon>
        <taxon>Agaricomycetes</taxon>
        <taxon>Russulales</taxon>
        <taxon>Lachnocladiaceae</taxon>
        <taxon>Vararia</taxon>
    </lineage>
</organism>
<evidence type="ECO:0000313" key="2">
    <source>
        <dbReference type="Proteomes" id="UP000814128"/>
    </source>
</evidence>
<sequence length="192" mass="21191">MAPSSPASFSVLELVAGTPLATFGLSSSPSDAEFDFEHSMSSFTSERPFDANGDEDFALPCLSEVPLSCFAGLPEPLRSQFHKQLNAVLPNVPICHRQTWQYFMALGGLYGVQPDQWQALVTDEEAYLKAFINAIDPDFFGLDEEGFNLLYPENCQQPIIERVFPHLTPNLPSWDAAESPVVPEEDCVMADV</sequence>
<keyword evidence="2" id="KW-1185">Reference proteome</keyword>
<gene>
    <name evidence="1" type="ORF">K488DRAFT_83762</name>
</gene>
<comment type="caution">
    <text evidence="1">The sequence shown here is derived from an EMBL/GenBank/DDBJ whole genome shotgun (WGS) entry which is preliminary data.</text>
</comment>
<reference evidence="1" key="1">
    <citation type="submission" date="2021-02" db="EMBL/GenBank/DDBJ databases">
        <authorList>
            <consortium name="DOE Joint Genome Institute"/>
            <person name="Ahrendt S."/>
            <person name="Looney B.P."/>
            <person name="Miyauchi S."/>
            <person name="Morin E."/>
            <person name="Drula E."/>
            <person name="Courty P.E."/>
            <person name="Chicoki N."/>
            <person name="Fauchery L."/>
            <person name="Kohler A."/>
            <person name="Kuo A."/>
            <person name="Labutti K."/>
            <person name="Pangilinan J."/>
            <person name="Lipzen A."/>
            <person name="Riley R."/>
            <person name="Andreopoulos W."/>
            <person name="He G."/>
            <person name="Johnson J."/>
            <person name="Barry K.W."/>
            <person name="Grigoriev I.V."/>
            <person name="Nagy L."/>
            <person name="Hibbett D."/>
            <person name="Henrissat B."/>
            <person name="Matheny P.B."/>
            <person name="Labbe J."/>
            <person name="Martin F."/>
        </authorList>
    </citation>
    <scope>NUCLEOTIDE SEQUENCE</scope>
    <source>
        <strain evidence="1">EC-137</strain>
    </source>
</reference>
<protein>
    <submittedName>
        <fullName evidence="1">Uncharacterized protein</fullName>
    </submittedName>
</protein>
<reference evidence="1" key="2">
    <citation type="journal article" date="2022" name="New Phytol.">
        <title>Evolutionary transition to the ectomycorrhizal habit in the genomes of a hyperdiverse lineage of mushroom-forming fungi.</title>
        <authorList>
            <person name="Looney B."/>
            <person name="Miyauchi S."/>
            <person name="Morin E."/>
            <person name="Drula E."/>
            <person name="Courty P.E."/>
            <person name="Kohler A."/>
            <person name="Kuo A."/>
            <person name="LaButti K."/>
            <person name="Pangilinan J."/>
            <person name="Lipzen A."/>
            <person name="Riley R."/>
            <person name="Andreopoulos W."/>
            <person name="He G."/>
            <person name="Johnson J."/>
            <person name="Nolan M."/>
            <person name="Tritt A."/>
            <person name="Barry K.W."/>
            <person name="Grigoriev I.V."/>
            <person name="Nagy L.G."/>
            <person name="Hibbett D."/>
            <person name="Henrissat B."/>
            <person name="Matheny P.B."/>
            <person name="Labbe J."/>
            <person name="Martin F.M."/>
        </authorList>
    </citation>
    <scope>NUCLEOTIDE SEQUENCE</scope>
    <source>
        <strain evidence="1">EC-137</strain>
    </source>
</reference>
<dbReference type="Proteomes" id="UP000814128">
    <property type="component" value="Unassembled WGS sequence"/>
</dbReference>
<name>A0ACB8QSN7_9AGAM</name>
<dbReference type="EMBL" id="MU273496">
    <property type="protein sequence ID" value="KAI0034698.1"/>
    <property type="molecule type" value="Genomic_DNA"/>
</dbReference>